<dbReference type="SUPFAM" id="SSF57850">
    <property type="entry name" value="RING/U-box"/>
    <property type="match status" value="1"/>
</dbReference>
<sequence>SKLLENSKIGRVGIGPKCLSITEPLAKWSRRAGKEVAEGMESCPLLDFVLRGIFLEAKDRSVPVNCPNPNCSENLLPDQCENILPGETLDKWRLVQEEVDSRALLLKDDAPNIMVNQSEFPGCKRLFCVQCGVPWHVGFPALNFRAYFRKNKMIWKSWQWLKREWQRCLACRSLVEKVSGCSHMTC</sequence>
<keyword evidence="2" id="KW-1185">Reference proteome</keyword>
<evidence type="ECO:0008006" key="3">
    <source>
        <dbReference type="Google" id="ProtNLM"/>
    </source>
</evidence>
<dbReference type="InterPro" id="IPR031127">
    <property type="entry name" value="E3_UB_ligase_RBR"/>
</dbReference>
<dbReference type="AlphaFoldDB" id="A0AA38FK37"/>
<name>A0AA38FK37_TAXCH</name>
<organism evidence="1 2">
    <name type="scientific">Taxus chinensis</name>
    <name type="common">Chinese yew</name>
    <name type="synonym">Taxus wallichiana var. chinensis</name>
    <dbReference type="NCBI Taxonomy" id="29808"/>
    <lineage>
        <taxon>Eukaryota</taxon>
        <taxon>Viridiplantae</taxon>
        <taxon>Streptophyta</taxon>
        <taxon>Embryophyta</taxon>
        <taxon>Tracheophyta</taxon>
        <taxon>Spermatophyta</taxon>
        <taxon>Pinopsida</taxon>
        <taxon>Pinidae</taxon>
        <taxon>Conifers II</taxon>
        <taxon>Cupressales</taxon>
        <taxon>Taxaceae</taxon>
        <taxon>Taxus</taxon>
    </lineage>
</organism>
<dbReference type="GO" id="GO:0016567">
    <property type="term" value="P:protein ubiquitination"/>
    <property type="evidence" value="ECO:0007669"/>
    <property type="project" value="InterPro"/>
</dbReference>
<evidence type="ECO:0000313" key="2">
    <source>
        <dbReference type="Proteomes" id="UP000824469"/>
    </source>
</evidence>
<gene>
    <name evidence="1" type="ORF">KI387_009993</name>
</gene>
<reference evidence="1 2" key="1">
    <citation type="journal article" date="2021" name="Nat. Plants">
        <title>The Taxus genome provides insights into paclitaxel biosynthesis.</title>
        <authorList>
            <person name="Xiong X."/>
            <person name="Gou J."/>
            <person name="Liao Q."/>
            <person name="Li Y."/>
            <person name="Zhou Q."/>
            <person name="Bi G."/>
            <person name="Li C."/>
            <person name="Du R."/>
            <person name="Wang X."/>
            <person name="Sun T."/>
            <person name="Guo L."/>
            <person name="Liang H."/>
            <person name="Lu P."/>
            <person name="Wu Y."/>
            <person name="Zhang Z."/>
            <person name="Ro D.K."/>
            <person name="Shang Y."/>
            <person name="Huang S."/>
            <person name="Yan J."/>
        </authorList>
    </citation>
    <scope>NUCLEOTIDE SEQUENCE [LARGE SCALE GENOMIC DNA]</scope>
    <source>
        <strain evidence="1">Ta-2019</strain>
    </source>
</reference>
<feature type="non-terminal residue" evidence="1">
    <location>
        <position position="186"/>
    </location>
</feature>
<dbReference type="Proteomes" id="UP000824469">
    <property type="component" value="Unassembled WGS sequence"/>
</dbReference>
<accession>A0AA38FK37</accession>
<dbReference type="Gene3D" id="1.20.120.1750">
    <property type="match status" value="1"/>
</dbReference>
<evidence type="ECO:0000313" key="1">
    <source>
        <dbReference type="EMBL" id="KAH9305589.1"/>
    </source>
</evidence>
<comment type="caution">
    <text evidence="1">The sequence shown here is derived from an EMBL/GenBank/DDBJ whole genome shotgun (WGS) entry which is preliminary data.</text>
</comment>
<protein>
    <recommendedName>
        <fullName evidence="3">RING-type domain-containing protein</fullName>
    </recommendedName>
</protein>
<dbReference type="PANTHER" id="PTHR11685">
    <property type="entry name" value="RBR FAMILY RING FINGER AND IBR DOMAIN-CONTAINING"/>
    <property type="match status" value="1"/>
</dbReference>
<dbReference type="GO" id="GO:0004842">
    <property type="term" value="F:ubiquitin-protein transferase activity"/>
    <property type="evidence" value="ECO:0007669"/>
    <property type="project" value="InterPro"/>
</dbReference>
<proteinExistence type="predicted"/>
<feature type="non-terminal residue" evidence="1">
    <location>
        <position position="1"/>
    </location>
</feature>
<dbReference type="OMA" id="QCENILP"/>
<dbReference type="EMBL" id="JAHRHJ020000008">
    <property type="protein sequence ID" value="KAH9305589.1"/>
    <property type="molecule type" value="Genomic_DNA"/>
</dbReference>